<feature type="domain" description="AMP-dependent synthetase/ligase" evidence="3">
    <location>
        <begin position="8"/>
        <end position="369"/>
    </location>
</feature>
<dbReference type="NCBIfam" id="NF004837">
    <property type="entry name" value="PRK06187.1"/>
    <property type="match status" value="1"/>
</dbReference>
<keyword evidence="2 5" id="KW-0436">Ligase</keyword>
<name>A0A840PGC9_9ACTN</name>
<dbReference type="InterPro" id="IPR000873">
    <property type="entry name" value="AMP-dep_synth/lig_dom"/>
</dbReference>
<evidence type="ECO:0000256" key="2">
    <source>
        <dbReference type="ARBA" id="ARBA00022598"/>
    </source>
</evidence>
<dbReference type="InterPro" id="IPR020845">
    <property type="entry name" value="AMP-binding_CS"/>
</dbReference>
<dbReference type="EMBL" id="JACHGN010000010">
    <property type="protein sequence ID" value="MBB5135095.1"/>
    <property type="molecule type" value="Genomic_DNA"/>
</dbReference>
<dbReference type="Gene3D" id="3.30.300.30">
    <property type="match status" value="1"/>
</dbReference>
<accession>A0A840PGC9</accession>
<dbReference type="Pfam" id="PF13193">
    <property type="entry name" value="AMP-binding_C"/>
    <property type="match status" value="1"/>
</dbReference>
<comment type="similarity">
    <text evidence="1">Belongs to the ATP-dependent AMP-binding enzyme family.</text>
</comment>
<reference evidence="5 6" key="1">
    <citation type="submission" date="2020-08" db="EMBL/GenBank/DDBJ databases">
        <title>Genomic Encyclopedia of Type Strains, Phase IV (KMG-IV): sequencing the most valuable type-strain genomes for metagenomic binning, comparative biology and taxonomic classification.</title>
        <authorList>
            <person name="Goeker M."/>
        </authorList>
    </citation>
    <scope>NUCLEOTIDE SEQUENCE [LARGE SCALE GENOMIC DNA]</scope>
    <source>
        <strain evidence="5 6">DSM 45615</strain>
    </source>
</reference>
<dbReference type="Proteomes" id="UP000578449">
    <property type="component" value="Unassembled WGS sequence"/>
</dbReference>
<sequence length="513" mass="55078">MYLTQGLHRSLRHDPDAPATIFGERVRTFREQADRVSRLAGALRALGVRDGERVGVLALNSDRYAEILLAVPWANGVLNPVNIRWTAPEIAYSLAECQTGILFVDDRFAGHVPHLAEAGVHTVVHLGDGPAPEGMLGYEELIAAHDPVPDARRGGDALLGVFYTGGTTGFPKGAMISHANLLMSTLGMQAAAPSGVPGGRHLLAAPMFHMAALAGWHIQLTVGGAHVIVPAFEPAEAIRAITRHRVSYLLLVPTMIQMLIDHPEAAEHDLSCVRSVVYGASPISESLLRRAMKVFPRAGFAQAYGMTELAPVATVLTPADHEEGTRLRSAGRPAPHAEVAVVDSEDRELPPGQVGEVVVRGGNVMLGYWGKPEETAEALRGGWMHTGDGGYLDEDGYLHIVDRIKDMIITGGENVYSAEVENALATHPAVAQCAVIGVPDPRWGERVHAVVVLRPGATASAAELREHCRGLIAGYKAPCSCEFVEALPLSAAGKILKRELRRPYWEAADRRVN</sequence>
<proteinExistence type="inferred from homology"/>
<evidence type="ECO:0000259" key="4">
    <source>
        <dbReference type="Pfam" id="PF13193"/>
    </source>
</evidence>
<dbReference type="SUPFAM" id="SSF56801">
    <property type="entry name" value="Acetyl-CoA synthetase-like"/>
    <property type="match status" value="1"/>
</dbReference>
<dbReference type="FunFam" id="3.30.300.30:FF:000008">
    <property type="entry name" value="2,3-dihydroxybenzoate-AMP ligase"/>
    <property type="match status" value="1"/>
</dbReference>
<evidence type="ECO:0000313" key="5">
    <source>
        <dbReference type="EMBL" id="MBB5135095.1"/>
    </source>
</evidence>
<dbReference type="InterPro" id="IPR045851">
    <property type="entry name" value="AMP-bd_C_sf"/>
</dbReference>
<organism evidence="5 6">
    <name type="scientific">Thermocatellispora tengchongensis</name>
    <dbReference type="NCBI Taxonomy" id="1073253"/>
    <lineage>
        <taxon>Bacteria</taxon>
        <taxon>Bacillati</taxon>
        <taxon>Actinomycetota</taxon>
        <taxon>Actinomycetes</taxon>
        <taxon>Streptosporangiales</taxon>
        <taxon>Streptosporangiaceae</taxon>
        <taxon>Thermocatellispora</taxon>
    </lineage>
</organism>
<dbReference type="CDD" id="cd17631">
    <property type="entry name" value="FACL_FadD13-like"/>
    <property type="match status" value="1"/>
</dbReference>
<gene>
    <name evidence="5" type="ORF">HNP84_004831</name>
</gene>
<evidence type="ECO:0000313" key="6">
    <source>
        <dbReference type="Proteomes" id="UP000578449"/>
    </source>
</evidence>
<feature type="domain" description="AMP-binding enzyme C-terminal" evidence="4">
    <location>
        <begin position="419"/>
        <end position="494"/>
    </location>
</feature>
<dbReference type="RefSeq" id="WP_185052062.1">
    <property type="nucleotide sequence ID" value="NZ_BAABIX010000042.1"/>
</dbReference>
<dbReference type="AlphaFoldDB" id="A0A840PGC9"/>
<comment type="caution">
    <text evidence="5">The sequence shown here is derived from an EMBL/GenBank/DDBJ whole genome shotgun (WGS) entry which is preliminary data.</text>
</comment>
<dbReference type="InterPro" id="IPR042099">
    <property type="entry name" value="ANL_N_sf"/>
</dbReference>
<evidence type="ECO:0000259" key="3">
    <source>
        <dbReference type="Pfam" id="PF00501"/>
    </source>
</evidence>
<evidence type="ECO:0000256" key="1">
    <source>
        <dbReference type="ARBA" id="ARBA00006432"/>
    </source>
</evidence>
<dbReference type="InterPro" id="IPR025110">
    <property type="entry name" value="AMP-bd_C"/>
</dbReference>
<dbReference type="PANTHER" id="PTHR43767:SF1">
    <property type="entry name" value="NONRIBOSOMAL PEPTIDE SYNTHASE PES1 (EUROFUNG)-RELATED"/>
    <property type="match status" value="1"/>
</dbReference>
<dbReference type="PROSITE" id="PS00455">
    <property type="entry name" value="AMP_BINDING"/>
    <property type="match status" value="1"/>
</dbReference>
<dbReference type="PANTHER" id="PTHR43767">
    <property type="entry name" value="LONG-CHAIN-FATTY-ACID--COA LIGASE"/>
    <property type="match status" value="1"/>
</dbReference>
<protein>
    <submittedName>
        <fullName evidence="5">Acyl-CoA synthetase (AMP-forming)/AMP-acid ligase II</fullName>
    </submittedName>
</protein>
<dbReference type="GO" id="GO:0016878">
    <property type="term" value="F:acid-thiol ligase activity"/>
    <property type="evidence" value="ECO:0007669"/>
    <property type="project" value="UniProtKB-ARBA"/>
</dbReference>
<keyword evidence="6" id="KW-1185">Reference proteome</keyword>
<dbReference type="InterPro" id="IPR050237">
    <property type="entry name" value="ATP-dep_AMP-bd_enzyme"/>
</dbReference>
<dbReference type="Pfam" id="PF00501">
    <property type="entry name" value="AMP-binding"/>
    <property type="match status" value="1"/>
</dbReference>
<dbReference type="Gene3D" id="3.40.50.12780">
    <property type="entry name" value="N-terminal domain of ligase-like"/>
    <property type="match status" value="1"/>
</dbReference>